<dbReference type="Proteomes" id="UP001500393">
    <property type="component" value="Unassembled WGS sequence"/>
</dbReference>
<protein>
    <recommendedName>
        <fullName evidence="2">N-acetyltransferase domain-containing protein</fullName>
    </recommendedName>
</protein>
<dbReference type="InterPro" id="IPR000182">
    <property type="entry name" value="GNAT_dom"/>
</dbReference>
<comment type="caution">
    <text evidence="3">The sequence shown here is derived from an EMBL/GenBank/DDBJ whole genome shotgun (WGS) entry which is preliminary data.</text>
</comment>
<evidence type="ECO:0000313" key="3">
    <source>
        <dbReference type="EMBL" id="GAA1616389.1"/>
    </source>
</evidence>
<dbReference type="InterPro" id="IPR016181">
    <property type="entry name" value="Acyl_CoA_acyltransferase"/>
</dbReference>
<dbReference type="EMBL" id="BAAAOS010000066">
    <property type="protein sequence ID" value="GAA1616389.1"/>
    <property type="molecule type" value="Genomic_DNA"/>
</dbReference>
<evidence type="ECO:0000313" key="4">
    <source>
        <dbReference type="Proteomes" id="UP001500393"/>
    </source>
</evidence>
<reference evidence="4" key="1">
    <citation type="journal article" date="2019" name="Int. J. Syst. Evol. Microbiol.">
        <title>The Global Catalogue of Microorganisms (GCM) 10K type strain sequencing project: providing services to taxonomists for standard genome sequencing and annotation.</title>
        <authorList>
            <consortium name="The Broad Institute Genomics Platform"/>
            <consortium name="The Broad Institute Genome Sequencing Center for Infectious Disease"/>
            <person name="Wu L."/>
            <person name="Ma J."/>
        </authorList>
    </citation>
    <scope>NUCLEOTIDE SEQUENCE [LARGE SCALE GENOMIC DNA]</scope>
    <source>
        <strain evidence="4">JCM 14969</strain>
    </source>
</reference>
<feature type="compositionally biased region" description="Basic residues" evidence="1">
    <location>
        <begin position="1"/>
        <end position="19"/>
    </location>
</feature>
<accession>A0ABP4QQ81</accession>
<feature type="region of interest" description="Disordered" evidence="1">
    <location>
        <begin position="1"/>
        <end position="28"/>
    </location>
</feature>
<keyword evidence="4" id="KW-1185">Reference proteome</keyword>
<name>A0ABP4QQ81_9ACTN</name>
<evidence type="ECO:0000259" key="2">
    <source>
        <dbReference type="PROSITE" id="PS51186"/>
    </source>
</evidence>
<dbReference type="Pfam" id="PF13508">
    <property type="entry name" value="Acetyltransf_7"/>
    <property type="match status" value="1"/>
</dbReference>
<dbReference type="SUPFAM" id="SSF55729">
    <property type="entry name" value="Acyl-CoA N-acyltransferases (Nat)"/>
    <property type="match status" value="1"/>
</dbReference>
<proteinExistence type="predicted"/>
<feature type="domain" description="N-acetyltransferase" evidence="2">
    <location>
        <begin position="48"/>
        <end position="247"/>
    </location>
</feature>
<dbReference type="Gene3D" id="3.40.630.30">
    <property type="match status" value="1"/>
</dbReference>
<sequence>MPKSRGRKKEPNRVRRPTRRTVSPAGSLPTFSRIARRVDLAAEISPGITARLARPDDLTRFDALISLTGADADDSLGEMLHSDDLAAAVLAGAEHGHERFQLELARRLAGSTGPEAATLAATLPLVAVTPEGDVVGALLAYPPPNVIEQYLNAQPLASDKENMMTIAGGIMTLAKLRALAVDPGWHGRGIGTGLLARFQDIYLACRYLYLYGQFRTDSGLADFYRGHGFTVLPSGHPLDLYVVFGINGGVLPEPGEQIFYYNRRD</sequence>
<dbReference type="RefSeq" id="WP_344222272.1">
    <property type="nucleotide sequence ID" value="NZ_BAAAOS010000066.1"/>
</dbReference>
<organism evidence="3 4">
    <name type="scientific">Kribbella sancticallisti</name>
    <dbReference type="NCBI Taxonomy" id="460087"/>
    <lineage>
        <taxon>Bacteria</taxon>
        <taxon>Bacillati</taxon>
        <taxon>Actinomycetota</taxon>
        <taxon>Actinomycetes</taxon>
        <taxon>Propionibacteriales</taxon>
        <taxon>Kribbellaceae</taxon>
        <taxon>Kribbella</taxon>
    </lineage>
</organism>
<evidence type="ECO:0000256" key="1">
    <source>
        <dbReference type="SAM" id="MobiDB-lite"/>
    </source>
</evidence>
<dbReference type="PROSITE" id="PS51186">
    <property type="entry name" value="GNAT"/>
    <property type="match status" value="1"/>
</dbReference>
<gene>
    <name evidence="3" type="ORF">GCM10009789_82970</name>
</gene>